<dbReference type="AlphaFoldDB" id="A0A1C3RC85"/>
<accession>A0A1C3RC85</accession>
<dbReference type="STRING" id="1867952.MTBPR1_10122"/>
<evidence type="ECO:0000313" key="3">
    <source>
        <dbReference type="Proteomes" id="UP000231658"/>
    </source>
</evidence>
<sequence length="43" mass="4779">MIMSEVMNEKPKLPSKGKIGLILAGVALTFYVGVYLRVYFFGP</sequence>
<keyword evidence="3" id="KW-1185">Reference proteome</keyword>
<organism evidence="2 3">
    <name type="scientific">Candidatus Terasakiella magnetica</name>
    <dbReference type="NCBI Taxonomy" id="1867952"/>
    <lineage>
        <taxon>Bacteria</taxon>
        <taxon>Pseudomonadati</taxon>
        <taxon>Pseudomonadota</taxon>
        <taxon>Alphaproteobacteria</taxon>
        <taxon>Rhodospirillales</taxon>
        <taxon>Terasakiellaceae</taxon>
        <taxon>Terasakiella</taxon>
    </lineage>
</organism>
<reference evidence="2 3" key="1">
    <citation type="submission" date="2016-07" db="EMBL/GenBank/DDBJ databases">
        <authorList>
            <person name="Lefevre C.T."/>
        </authorList>
    </citation>
    <scope>NUCLEOTIDE SEQUENCE [LARGE SCALE GENOMIC DNA]</scope>
    <source>
        <strain evidence="2">PR1</strain>
    </source>
</reference>
<feature type="transmembrane region" description="Helical" evidence="1">
    <location>
        <begin position="21"/>
        <end position="40"/>
    </location>
</feature>
<evidence type="ECO:0000256" key="1">
    <source>
        <dbReference type="SAM" id="Phobius"/>
    </source>
</evidence>
<evidence type="ECO:0000313" key="2">
    <source>
        <dbReference type="EMBL" id="SCA54875.1"/>
    </source>
</evidence>
<keyword evidence="1" id="KW-0472">Membrane</keyword>
<gene>
    <name evidence="2" type="ORF">MTBPR1_10122</name>
</gene>
<name>A0A1C3RC85_9PROT</name>
<dbReference type="EMBL" id="FLYE01000001">
    <property type="protein sequence ID" value="SCA54875.1"/>
    <property type="molecule type" value="Genomic_DNA"/>
</dbReference>
<keyword evidence="1" id="KW-1133">Transmembrane helix</keyword>
<keyword evidence="1" id="KW-0812">Transmembrane</keyword>
<proteinExistence type="predicted"/>
<dbReference type="Proteomes" id="UP000231658">
    <property type="component" value="Unassembled WGS sequence"/>
</dbReference>
<protein>
    <submittedName>
        <fullName evidence="2">Uncharacterized protein</fullName>
    </submittedName>
</protein>